<evidence type="ECO:0000313" key="2">
    <source>
        <dbReference type="EMBL" id="KAA9038136.1"/>
    </source>
</evidence>
<evidence type="ECO:0000256" key="1">
    <source>
        <dbReference type="SAM" id="Phobius"/>
    </source>
</evidence>
<organism evidence="2 3">
    <name type="scientific">Ginsengibacter hankyongi</name>
    <dbReference type="NCBI Taxonomy" id="2607284"/>
    <lineage>
        <taxon>Bacteria</taxon>
        <taxon>Pseudomonadati</taxon>
        <taxon>Bacteroidota</taxon>
        <taxon>Chitinophagia</taxon>
        <taxon>Chitinophagales</taxon>
        <taxon>Chitinophagaceae</taxon>
        <taxon>Ginsengibacter</taxon>
    </lineage>
</organism>
<keyword evidence="1" id="KW-0472">Membrane</keyword>
<gene>
    <name evidence="2" type="ORF">FW778_15400</name>
</gene>
<evidence type="ECO:0000313" key="3">
    <source>
        <dbReference type="Proteomes" id="UP000326903"/>
    </source>
</evidence>
<dbReference type="RefSeq" id="WP_150415696.1">
    <property type="nucleotide sequence ID" value="NZ_VYQF01000004.1"/>
</dbReference>
<keyword evidence="1" id="KW-1133">Transmembrane helix</keyword>
<proteinExistence type="predicted"/>
<dbReference type="AlphaFoldDB" id="A0A5J5IEJ6"/>
<reference evidence="2 3" key="1">
    <citation type="submission" date="2019-09" db="EMBL/GenBank/DDBJ databases">
        <title>Draft genome sequence of Ginsengibacter sp. BR5-29.</title>
        <authorList>
            <person name="Im W.-T."/>
        </authorList>
    </citation>
    <scope>NUCLEOTIDE SEQUENCE [LARGE SCALE GENOMIC DNA]</scope>
    <source>
        <strain evidence="2 3">BR5-29</strain>
    </source>
</reference>
<name>A0A5J5IEJ6_9BACT</name>
<keyword evidence="3" id="KW-1185">Reference proteome</keyword>
<protein>
    <submittedName>
        <fullName evidence="2">Uncharacterized protein</fullName>
    </submittedName>
</protein>
<feature type="transmembrane region" description="Helical" evidence="1">
    <location>
        <begin position="6"/>
        <end position="24"/>
    </location>
</feature>
<dbReference type="Proteomes" id="UP000326903">
    <property type="component" value="Unassembled WGS sequence"/>
</dbReference>
<keyword evidence="1" id="KW-0812">Transmembrane</keyword>
<dbReference type="EMBL" id="VYQF01000004">
    <property type="protein sequence ID" value="KAA9038136.1"/>
    <property type="molecule type" value="Genomic_DNA"/>
</dbReference>
<accession>A0A5J5IEJ6</accession>
<sequence>MLPITIIFSLLFFAAFIFRCISFFSRLARKRKEGAFLQLSREGAANNLIFCSQEMLQNKVIGIDGIHRKILIVEKIKNKYNSSLISLNEVQNCKLVTKYKTSEPGNITQSENSKNLFAIELEFEFRNRAKTASIMFYDGLINSQRELLLLKAKAEYWSVMLSKMITRPVRVRA</sequence>
<comment type="caution">
    <text evidence="2">The sequence shown here is derived from an EMBL/GenBank/DDBJ whole genome shotgun (WGS) entry which is preliminary data.</text>
</comment>